<gene>
    <name evidence="2" type="ORF">WR25_01439</name>
</gene>
<dbReference type="EMBL" id="LIAE01010304">
    <property type="protein sequence ID" value="PAV63485.1"/>
    <property type="molecule type" value="Genomic_DNA"/>
</dbReference>
<protein>
    <submittedName>
        <fullName evidence="2">Uncharacterized protein</fullName>
    </submittedName>
</protein>
<feature type="compositionally biased region" description="Low complexity" evidence="1">
    <location>
        <begin position="19"/>
        <end position="41"/>
    </location>
</feature>
<accession>A0A2A2JP33</accession>
<evidence type="ECO:0000313" key="3">
    <source>
        <dbReference type="Proteomes" id="UP000218231"/>
    </source>
</evidence>
<feature type="compositionally biased region" description="Low complexity" evidence="1">
    <location>
        <begin position="58"/>
        <end position="68"/>
    </location>
</feature>
<organism evidence="2 3">
    <name type="scientific">Diploscapter pachys</name>
    <dbReference type="NCBI Taxonomy" id="2018661"/>
    <lineage>
        <taxon>Eukaryota</taxon>
        <taxon>Metazoa</taxon>
        <taxon>Ecdysozoa</taxon>
        <taxon>Nematoda</taxon>
        <taxon>Chromadorea</taxon>
        <taxon>Rhabditida</taxon>
        <taxon>Rhabditina</taxon>
        <taxon>Rhabditomorpha</taxon>
        <taxon>Rhabditoidea</taxon>
        <taxon>Rhabditidae</taxon>
        <taxon>Diploscapter</taxon>
    </lineage>
</organism>
<evidence type="ECO:0000256" key="1">
    <source>
        <dbReference type="SAM" id="MobiDB-lite"/>
    </source>
</evidence>
<reference evidence="2 3" key="1">
    <citation type="journal article" date="2017" name="Curr. Biol.">
        <title>Genome architecture and evolution of a unichromosomal asexual nematode.</title>
        <authorList>
            <person name="Fradin H."/>
            <person name="Zegar C."/>
            <person name="Gutwein M."/>
            <person name="Lucas J."/>
            <person name="Kovtun M."/>
            <person name="Corcoran D."/>
            <person name="Baugh L.R."/>
            <person name="Kiontke K."/>
            <person name="Gunsalus K."/>
            <person name="Fitch D.H."/>
            <person name="Piano F."/>
        </authorList>
    </citation>
    <scope>NUCLEOTIDE SEQUENCE [LARGE SCALE GENOMIC DNA]</scope>
    <source>
        <strain evidence="2">PF1309</strain>
    </source>
</reference>
<proteinExistence type="predicted"/>
<comment type="caution">
    <text evidence="2">The sequence shown here is derived from an EMBL/GenBank/DDBJ whole genome shotgun (WGS) entry which is preliminary data.</text>
</comment>
<evidence type="ECO:0000313" key="2">
    <source>
        <dbReference type="EMBL" id="PAV63485.1"/>
    </source>
</evidence>
<sequence>MNYSKVIAPSIINKEDNPTTSSSGFGSSTSATTPTSSRKTSGFARLLRQHSKNDGERSGSVSPSSEYSIPPPSAPKPKKSGFASRSVRKREWRLFKHRTFFGSTRGSTKRNHNNNNNNQL</sequence>
<feature type="region of interest" description="Disordered" evidence="1">
    <location>
        <begin position="1"/>
        <end position="120"/>
    </location>
</feature>
<keyword evidence="3" id="KW-1185">Reference proteome</keyword>
<dbReference type="Proteomes" id="UP000218231">
    <property type="component" value="Unassembled WGS sequence"/>
</dbReference>
<feature type="compositionally biased region" description="Basic residues" evidence="1">
    <location>
        <begin position="86"/>
        <end position="99"/>
    </location>
</feature>
<dbReference type="OrthoDB" id="10574616at2759"/>
<dbReference type="STRING" id="2018661.A0A2A2JP33"/>
<name>A0A2A2JP33_9BILA</name>
<dbReference type="AlphaFoldDB" id="A0A2A2JP33"/>